<evidence type="ECO:0000256" key="1">
    <source>
        <dbReference type="ARBA" id="ARBA00012346"/>
    </source>
</evidence>
<feature type="compositionally biased region" description="Low complexity" evidence="6">
    <location>
        <begin position="825"/>
        <end position="838"/>
    </location>
</feature>
<proteinExistence type="predicted"/>
<evidence type="ECO:0000256" key="2">
    <source>
        <dbReference type="ARBA" id="ARBA00023239"/>
    </source>
</evidence>
<evidence type="ECO:0000256" key="3">
    <source>
        <dbReference type="PIRSR" id="PIRSR617939-1"/>
    </source>
</evidence>
<keyword evidence="5" id="KW-0175">Coiled coil</keyword>
<feature type="compositionally biased region" description="Basic and acidic residues" evidence="6">
    <location>
        <begin position="674"/>
        <end position="687"/>
    </location>
</feature>
<feature type="compositionally biased region" description="Polar residues" evidence="6">
    <location>
        <begin position="699"/>
        <end position="710"/>
    </location>
</feature>
<dbReference type="PROSITE" id="PS51309">
    <property type="entry name" value="PABC"/>
    <property type="match status" value="1"/>
</dbReference>
<feature type="region of interest" description="Disordered" evidence="6">
    <location>
        <begin position="229"/>
        <end position="250"/>
    </location>
</feature>
<organism evidence="8 9">
    <name type="scientific">Cryoendolithus antarcticus</name>
    <dbReference type="NCBI Taxonomy" id="1507870"/>
    <lineage>
        <taxon>Eukaryota</taxon>
        <taxon>Fungi</taxon>
        <taxon>Dikarya</taxon>
        <taxon>Ascomycota</taxon>
        <taxon>Pezizomycotina</taxon>
        <taxon>Dothideomycetes</taxon>
        <taxon>Dothideomycetidae</taxon>
        <taxon>Cladosporiales</taxon>
        <taxon>Cladosporiaceae</taxon>
        <taxon>Cryoendolithus</taxon>
    </lineage>
</organism>
<feature type="region of interest" description="Disordered" evidence="6">
    <location>
        <begin position="126"/>
        <end position="146"/>
    </location>
</feature>
<feature type="compositionally biased region" description="Basic and acidic residues" evidence="6">
    <location>
        <begin position="1242"/>
        <end position="1255"/>
    </location>
</feature>
<evidence type="ECO:0000256" key="4">
    <source>
        <dbReference type="PIRSR" id="PIRSR617939-2"/>
    </source>
</evidence>
<feature type="compositionally biased region" description="Basic and acidic residues" evidence="6">
    <location>
        <begin position="1575"/>
        <end position="1585"/>
    </location>
</feature>
<dbReference type="EMBL" id="NAJO01000011">
    <property type="protein sequence ID" value="OQO09017.1"/>
    <property type="molecule type" value="Genomic_DNA"/>
</dbReference>
<dbReference type="OrthoDB" id="2017317at2759"/>
<feature type="compositionally biased region" description="Basic and acidic residues" evidence="6">
    <location>
        <begin position="393"/>
        <end position="402"/>
    </location>
</feature>
<feature type="compositionally biased region" description="Low complexity" evidence="6">
    <location>
        <begin position="711"/>
        <end position="722"/>
    </location>
</feature>
<dbReference type="Proteomes" id="UP000192596">
    <property type="component" value="Unassembled WGS sequence"/>
</dbReference>
<feature type="region of interest" description="Disordered" evidence="6">
    <location>
        <begin position="356"/>
        <end position="416"/>
    </location>
</feature>
<feature type="compositionally biased region" description="Basic and acidic residues" evidence="6">
    <location>
        <begin position="634"/>
        <end position="644"/>
    </location>
</feature>
<feature type="region of interest" description="Disordered" evidence="6">
    <location>
        <begin position="1562"/>
        <end position="1603"/>
    </location>
</feature>
<evidence type="ECO:0000256" key="6">
    <source>
        <dbReference type="SAM" id="MobiDB-lite"/>
    </source>
</evidence>
<feature type="compositionally biased region" description="Basic and acidic residues" evidence="6">
    <location>
        <begin position="842"/>
        <end position="851"/>
    </location>
</feature>
<dbReference type="Gene3D" id="1.10.1900.10">
    <property type="entry name" value="c-terminal domain of poly(a) binding protein"/>
    <property type="match status" value="1"/>
</dbReference>
<dbReference type="STRING" id="1507870.A0A1V8TCA4"/>
<evidence type="ECO:0000313" key="8">
    <source>
        <dbReference type="EMBL" id="OQO09017.1"/>
    </source>
</evidence>
<feature type="compositionally biased region" description="Polar residues" evidence="6">
    <location>
        <begin position="757"/>
        <end position="769"/>
    </location>
</feature>
<dbReference type="PANTHER" id="PTHR12935">
    <property type="entry name" value="GAMMA-GLUTAMYLCYCLOTRANSFERASE"/>
    <property type="match status" value="1"/>
</dbReference>
<dbReference type="InParanoid" id="A0A1V8TCA4"/>
<feature type="compositionally biased region" description="Polar residues" evidence="6">
    <location>
        <begin position="1483"/>
        <end position="1497"/>
    </location>
</feature>
<feature type="active site" description="Proton acceptor" evidence="3">
    <location>
        <position position="187"/>
    </location>
</feature>
<dbReference type="InterPro" id="IPR002004">
    <property type="entry name" value="PABP_HYD_C"/>
</dbReference>
<feature type="compositionally biased region" description="Polar residues" evidence="6">
    <location>
        <begin position="537"/>
        <end position="547"/>
    </location>
</feature>
<dbReference type="InterPro" id="IPR017939">
    <property type="entry name" value="G-Glutamylcylcotransferase"/>
</dbReference>
<keyword evidence="2" id="KW-0456">Lyase</keyword>
<accession>A0A1V8TCA4</accession>
<feature type="region of interest" description="Disordered" evidence="6">
    <location>
        <begin position="1483"/>
        <end position="1508"/>
    </location>
</feature>
<dbReference type="SUPFAM" id="SSF63570">
    <property type="entry name" value="PABC (PABP) domain"/>
    <property type="match status" value="1"/>
</dbReference>
<dbReference type="Gene3D" id="3.10.490.10">
    <property type="entry name" value="Gamma-glutamyl cyclotransferase-like"/>
    <property type="match status" value="1"/>
</dbReference>
<dbReference type="GO" id="GO:0003723">
    <property type="term" value="F:RNA binding"/>
    <property type="evidence" value="ECO:0007669"/>
    <property type="project" value="InterPro"/>
</dbReference>
<feature type="compositionally biased region" description="Polar residues" evidence="6">
    <location>
        <begin position="1091"/>
        <end position="1103"/>
    </location>
</feature>
<feature type="binding site" evidence="4">
    <location>
        <begin position="75"/>
        <end position="80"/>
    </location>
    <ligand>
        <name>substrate</name>
    </ligand>
</feature>
<name>A0A1V8TCA4_9PEZI</name>
<feature type="region of interest" description="Disordered" evidence="6">
    <location>
        <begin position="1028"/>
        <end position="1107"/>
    </location>
</feature>
<dbReference type="Pfam" id="PF00658">
    <property type="entry name" value="MLLE"/>
    <property type="match status" value="1"/>
</dbReference>
<feature type="region of interest" description="Disordered" evidence="6">
    <location>
        <begin position="1413"/>
        <end position="1439"/>
    </location>
</feature>
<comment type="caution">
    <text evidence="8">The sequence shown here is derived from an EMBL/GenBank/DDBJ whole genome shotgun (WGS) entry which is preliminary data.</text>
</comment>
<dbReference type="PANTHER" id="PTHR12935:SF0">
    <property type="entry name" value="GAMMA-GLUTAMYLCYCLOTRANSFERASE"/>
    <property type="match status" value="1"/>
</dbReference>
<evidence type="ECO:0000259" key="7">
    <source>
        <dbReference type="PROSITE" id="PS51309"/>
    </source>
</evidence>
<feature type="compositionally biased region" description="Basic and acidic residues" evidence="6">
    <location>
        <begin position="893"/>
        <end position="908"/>
    </location>
</feature>
<feature type="region of interest" description="Disordered" evidence="6">
    <location>
        <begin position="436"/>
        <end position="550"/>
    </location>
</feature>
<feature type="compositionally biased region" description="Polar residues" evidence="6">
    <location>
        <begin position="874"/>
        <end position="886"/>
    </location>
</feature>
<dbReference type="SMART" id="SM00517">
    <property type="entry name" value="PolyA"/>
    <property type="match status" value="1"/>
</dbReference>
<feature type="region of interest" description="Disordered" evidence="6">
    <location>
        <begin position="1618"/>
        <end position="1638"/>
    </location>
</feature>
<sequence length="1763" mass="190869">MTKTAEDDTLLRTTRSSLCLKKTLSRVLKTISPRHEPSTVAPPPKVHVAASLHESDLTVHEYLAQPDTQRGTVLYLAYGSNLSNETFRGKRGIKPLSQVNVQVPSLRLTFDLPGLPYAEPCFANSGTRNAEKDRPSPFAKASASEKTPLLVRHPGSSEYRKDSWHKGLVGVVYEVTPEDYAHIIATEGGGASYQDILVDCHAFASSDPATSVPQSPTLPAFKAHTLFAPAAQDGDGPPKEGGRFQRPDTSYAQPSARYLKLITDGAAECSLPYEYQDYLHALRPYTVTSNQQRIGQFVFLSIWLPFIMLCFALGRQFADKDGLTPTWLRQLTAAIFKGCWMSYDGFFKPLFGDGERSIPDGGDEAPEVKSQRRTETLLDVSYQGEDEPTPNKGEYRDSDSIHRTSSPDSGGSLDSCPQRLAVEAAAAALELGAQNGDDRALQSSGHDGHDDEEVIQSRPVSEVSKPKQRTRGPSQSNPNHCDDDEDLYTVSPGAARRTGRTQVTEMIPRTKPRSSLVASDLPTETTTLPGSRKQKEQPASTGTSGPPNVNAVMIATSDAAGGAIPSLLEDGAVAGNPSTRSGKVGPSVTVAAKKAKGTLQDMQEHALQQSLSSHVRGKAGSSGPQASTLPVRKTVQDLDGERPKRVAKGSALEALRARKGIPLSSTRTDEPDDPGDKTYEPAARKTNDAATGALKSLKKSNQLPTPASNPAASRTTAAMTTTGELPTHRMKPPEDPTDVAAGSHVGARELARASATRPVTESQENTIASSARKPGALKRPNRAAAIEQPSKRRKRTFDVPSDENAGQVEASQAELRGVTKHSKASKAAPKPTAKTYAAVDSATDRRRREGSQSRISVVLTERSAMGSRTRQRMAKTSTKAPSLQESWRTKASVARESDPAKTMKERAPSPKQHITSVDKENVDPTVESYEDFEDTVVQYEQDRPGQVDAQDDDVDEQTQQCDALRSASGRGGPTVMDLESQADERTLPLVVTKPDKAAHSVFGSKKPPPTIPVIEGPAATVIVTSRPARTLIRPQTPSVLGSSPPRRTQDMRGSSKPQVIAFDANGPRNQGTPSVNGQSATSARVQRDQSRYSLRSTPASNHMNAPKGVPEIRQANVADEDEDVFAAFAPGRQEDARSSVGPHLIVRNSRSTAQPDGHGHDKVSPVLRTDDKYANTDDFEGTTLVELMEDAQPTASQVAMPPPGGRLEKVKKAHRPPAQPAILANQGTEPSGIQEVRRGKRRALENFDRPDERATKRQRKDLTDEDPEELEPEATMKAEMAKSGSRFGPRSSAEQNHLLGLPSKPFTRSIEAAQLPNNTARPQQHSKQSLYDVLYPKVHTHYPGIAEKLTGMLLQIDHKVLASLTTDNVALSHHVDETKRIHDDFVMKSNKQHNISQPGSRPVAVPVIRRRTRTVRQGSQGSQRVDMTGSPIPKGMNVPPRGTAVGTFLSQSKMSSDEALDSRVAAAKMDDGLGLPLNAQHLTPPSAQPRSIMSSDTKPVPAPPQDESRAITCRVSGADAAKLITQRERSDPFNIPDDQSSGESTAFFTTGFKEKLRQQVGDLVSPGKSQPADGKLLDEDPDKTLVEPTAPPAKRIAKQPSKHVQSVIQRMISISSNASTSDSDISSMPSTDPSQEGDSIATWRKALEPHQGSLFDALVVVSHKLVKHIVDQETAAKDTLDDYRLQGEKVVKILEQSHLEAYGKQIAALEKHKKKMMKELNRQADKLASVVEQLADQRERGGVAAEEGDEMDEKLVELMGMVA</sequence>
<feature type="coiled-coil region" evidence="5">
    <location>
        <begin position="1699"/>
        <end position="1740"/>
    </location>
</feature>
<protein>
    <recommendedName>
        <fullName evidence="1">gamma-glutamylcyclotransferase</fullName>
        <ecNumber evidence="1">4.3.2.9</ecNumber>
    </recommendedName>
</protein>
<reference evidence="9" key="1">
    <citation type="submission" date="2017-03" db="EMBL/GenBank/DDBJ databases">
        <title>Genomes of endolithic fungi from Antarctica.</title>
        <authorList>
            <person name="Coleine C."/>
            <person name="Masonjones S."/>
            <person name="Stajich J.E."/>
        </authorList>
    </citation>
    <scope>NUCLEOTIDE SEQUENCE [LARGE SCALE GENOMIC DNA]</scope>
    <source>
        <strain evidence="9">CCFEE 5527</strain>
    </source>
</reference>
<feature type="compositionally biased region" description="Polar residues" evidence="6">
    <location>
        <begin position="1067"/>
        <end position="1084"/>
    </location>
</feature>
<dbReference type="GO" id="GO:0003839">
    <property type="term" value="F:gamma-glutamylcyclotransferase activity"/>
    <property type="evidence" value="ECO:0007669"/>
    <property type="project" value="UniProtKB-EC"/>
</dbReference>
<gene>
    <name evidence="8" type="ORF">B0A48_05908</name>
</gene>
<feature type="compositionally biased region" description="Basic and acidic residues" evidence="6">
    <location>
        <begin position="236"/>
        <end position="246"/>
    </location>
</feature>
<evidence type="ECO:0000256" key="5">
    <source>
        <dbReference type="SAM" id="Coils"/>
    </source>
</evidence>
<evidence type="ECO:0000313" key="9">
    <source>
        <dbReference type="Proteomes" id="UP000192596"/>
    </source>
</evidence>
<feature type="domain" description="PABC" evidence="7">
    <location>
        <begin position="1310"/>
        <end position="1387"/>
    </location>
</feature>
<feature type="compositionally biased region" description="Low complexity" evidence="6">
    <location>
        <begin position="1618"/>
        <end position="1634"/>
    </location>
</feature>
<dbReference type="EC" id="4.3.2.9" evidence="1"/>
<feature type="compositionally biased region" description="Acidic residues" evidence="6">
    <location>
        <begin position="1263"/>
        <end position="1272"/>
    </location>
</feature>
<feature type="region of interest" description="Disordered" evidence="6">
    <location>
        <begin position="1193"/>
        <end position="1301"/>
    </location>
</feature>
<feature type="region of interest" description="Disordered" evidence="6">
    <location>
        <begin position="939"/>
        <end position="983"/>
    </location>
</feature>
<dbReference type="InterPro" id="IPR036053">
    <property type="entry name" value="PABP-dom"/>
</dbReference>
<keyword evidence="9" id="KW-1185">Reference proteome</keyword>
<feature type="binding site" evidence="4">
    <location>
        <position position="258"/>
    </location>
    <ligand>
        <name>substrate</name>
    </ligand>
</feature>
<feature type="region of interest" description="Disordered" evidence="6">
    <location>
        <begin position="569"/>
        <end position="924"/>
    </location>
</feature>
<feature type="compositionally biased region" description="Basic and acidic residues" evidence="6">
    <location>
        <begin position="366"/>
        <end position="376"/>
    </location>
</feature>